<feature type="binding site" evidence="6">
    <location>
        <position position="132"/>
    </location>
    <ligand>
        <name>S-adenosyl-L-methionine</name>
        <dbReference type="ChEBI" id="CHEBI:59789"/>
    </ligand>
</feature>
<gene>
    <name evidence="8" type="ORF">EZS26_000234</name>
</gene>
<feature type="active site" description="Nucleophile" evidence="6">
    <location>
        <position position="229"/>
    </location>
</feature>
<dbReference type="Gene3D" id="3.40.50.150">
    <property type="entry name" value="Vaccinia Virus protein VP39"/>
    <property type="match status" value="1"/>
</dbReference>
<dbReference type="PANTHER" id="PTHR22807:SF30">
    <property type="entry name" value="28S RRNA (CYTOSINE(4447)-C(5))-METHYLTRANSFERASE-RELATED"/>
    <property type="match status" value="1"/>
</dbReference>
<dbReference type="Pfam" id="PF17125">
    <property type="entry name" value="Methyltr_RsmF_N"/>
    <property type="match status" value="1"/>
</dbReference>
<feature type="binding site" evidence="6">
    <location>
        <position position="159"/>
    </location>
    <ligand>
        <name>S-adenosyl-L-methionine</name>
        <dbReference type="ChEBI" id="CHEBI:59789"/>
    </ligand>
</feature>
<evidence type="ECO:0000256" key="4">
    <source>
        <dbReference type="ARBA" id="ARBA00022691"/>
    </source>
</evidence>
<evidence type="ECO:0000256" key="2">
    <source>
        <dbReference type="ARBA" id="ARBA00022603"/>
    </source>
</evidence>
<keyword evidence="4 6" id="KW-0949">S-adenosyl-L-methionine</keyword>
<dbReference type="Gene3D" id="3.30.70.1170">
    <property type="entry name" value="Sun protein, domain 3"/>
    <property type="match status" value="1"/>
</dbReference>
<dbReference type="InterPro" id="IPR049560">
    <property type="entry name" value="MeTrfase_RsmB-F_NOP2_cat"/>
</dbReference>
<dbReference type="EC" id="2.1.1.178" evidence="8"/>
<dbReference type="SUPFAM" id="SSF53335">
    <property type="entry name" value="S-adenosyl-L-methionine-dependent methyltransferases"/>
    <property type="match status" value="1"/>
</dbReference>
<keyword evidence="1" id="KW-0963">Cytoplasm</keyword>
<proteinExistence type="inferred from homology"/>
<evidence type="ECO:0000256" key="3">
    <source>
        <dbReference type="ARBA" id="ARBA00022679"/>
    </source>
</evidence>
<accession>A0A5M8P5E8</accession>
<dbReference type="Pfam" id="PF13636">
    <property type="entry name" value="Methyltranf_PUA"/>
    <property type="match status" value="1"/>
</dbReference>
<dbReference type="AlphaFoldDB" id="A0A5M8P5E8"/>
<dbReference type="InterPro" id="IPR029063">
    <property type="entry name" value="SAM-dependent_MTases_sf"/>
</dbReference>
<comment type="similarity">
    <text evidence="6">Belongs to the class I-like SAM-binding methyltransferase superfamily. RsmB/NOP family.</text>
</comment>
<organism evidence="8 9">
    <name type="scientific">Candidatus Ordinivivax streblomastigis</name>
    <dbReference type="NCBI Taxonomy" id="2540710"/>
    <lineage>
        <taxon>Bacteria</taxon>
        <taxon>Pseudomonadati</taxon>
        <taxon>Bacteroidota</taxon>
        <taxon>Bacteroidia</taxon>
        <taxon>Bacteroidales</taxon>
        <taxon>Candidatus Ordinivivax</taxon>
    </lineage>
</organism>
<comment type="caution">
    <text evidence="8">The sequence shown here is derived from an EMBL/GenBank/DDBJ whole genome shotgun (WGS) entry which is preliminary data.</text>
</comment>
<feature type="domain" description="SAM-dependent MTase RsmB/NOP-type" evidence="7">
    <location>
        <begin position="1"/>
        <end position="293"/>
    </location>
</feature>
<evidence type="ECO:0000256" key="5">
    <source>
        <dbReference type="ARBA" id="ARBA00022884"/>
    </source>
</evidence>
<dbReference type="GO" id="GO:0008173">
    <property type="term" value="F:RNA methyltransferase activity"/>
    <property type="evidence" value="ECO:0007669"/>
    <property type="project" value="InterPro"/>
</dbReference>
<evidence type="ECO:0000256" key="1">
    <source>
        <dbReference type="ARBA" id="ARBA00022490"/>
    </source>
</evidence>
<evidence type="ECO:0000313" key="9">
    <source>
        <dbReference type="Proteomes" id="UP000324575"/>
    </source>
</evidence>
<sequence>MELPALFISRTKAILGDEWTAFEQALQEESPVSIRLNPNKAIAGIFSDFAASPVSWANNAYYLNERPSFTLDPLFHAGCYYVQEASSMYLEQIIQRQVPHTAKVLDLCAAPGGKATQAVSTLPAGSLLTANEVIRSRAYILSENLTKWGNPHTIVTNNDPKDFGSLPSFFDVIMADVPCSGEGMFRKDPAAISEWSLQNVQLCAERQKHIIADVWPALQSGGLFIYSTCTYNREENEDNIEWMCRTLSAEIVEAPRRFMPHQTKGEGFFIAAVRKNPEVSEILGKPSEPVRKTHQARNDRMSELLAEPANFTIISEQNTFTAIPNIHLSNYQILKKHLKILSAGVGLGETKGKDFIPAHSLALSKALNRTVFPTWELDKEAALHYLRKEAFQDIPPALPKGYVLVTYKNQPLGFIKNIGNRANNLYPSEWRIRNL</sequence>
<dbReference type="GO" id="GO:0003723">
    <property type="term" value="F:RNA binding"/>
    <property type="evidence" value="ECO:0007669"/>
    <property type="project" value="UniProtKB-UniRule"/>
</dbReference>
<evidence type="ECO:0000256" key="6">
    <source>
        <dbReference type="PROSITE-ProRule" id="PRU01023"/>
    </source>
</evidence>
<dbReference type="GO" id="GO:0001510">
    <property type="term" value="P:RNA methylation"/>
    <property type="evidence" value="ECO:0007669"/>
    <property type="project" value="InterPro"/>
</dbReference>
<dbReference type="PANTHER" id="PTHR22807">
    <property type="entry name" value="NOP2 YEAST -RELATED NOL1/NOP2/FMU SUN DOMAIN-CONTAINING"/>
    <property type="match status" value="1"/>
</dbReference>
<dbReference type="InterPro" id="IPR023267">
    <property type="entry name" value="RCMT"/>
</dbReference>
<feature type="binding site" evidence="6">
    <location>
        <position position="176"/>
    </location>
    <ligand>
        <name>S-adenosyl-L-methionine</name>
        <dbReference type="ChEBI" id="CHEBI:59789"/>
    </ligand>
</feature>
<dbReference type="PRINTS" id="PR02008">
    <property type="entry name" value="RCMTFAMILY"/>
</dbReference>
<evidence type="ECO:0000259" key="7">
    <source>
        <dbReference type="PROSITE" id="PS51686"/>
    </source>
</evidence>
<reference evidence="8 9" key="1">
    <citation type="submission" date="2019-03" db="EMBL/GenBank/DDBJ databases">
        <title>Single cell metagenomics reveals metabolic interactions within the superorganism composed of flagellate Streblomastix strix and complex community of Bacteroidetes bacteria on its surface.</title>
        <authorList>
            <person name="Treitli S.C."/>
            <person name="Kolisko M."/>
            <person name="Husnik F."/>
            <person name="Keeling P."/>
            <person name="Hampl V."/>
        </authorList>
    </citation>
    <scope>NUCLEOTIDE SEQUENCE [LARGE SCALE GENOMIC DNA]</scope>
    <source>
        <strain evidence="8">St1</strain>
    </source>
</reference>
<dbReference type="InterPro" id="IPR031341">
    <property type="entry name" value="Methyltr_RsmF_N"/>
</dbReference>
<dbReference type="InterPro" id="IPR001678">
    <property type="entry name" value="MeTrfase_RsmB-F_NOP2_dom"/>
</dbReference>
<dbReference type="Gene3D" id="2.30.130.60">
    <property type="match status" value="1"/>
</dbReference>
<protein>
    <submittedName>
        <fullName evidence="8">Ribosomal RNA small subunit methyltransferase F</fullName>
        <ecNumber evidence="8">2.1.1.178</ecNumber>
    </submittedName>
</protein>
<dbReference type="InterPro" id="IPR027391">
    <property type="entry name" value="Nol1_Nop2_Fmu_2"/>
</dbReference>
<keyword evidence="2 6" id="KW-0489">Methyltransferase</keyword>
<dbReference type="Pfam" id="PF01189">
    <property type="entry name" value="Methyltr_RsmB-F"/>
    <property type="match status" value="1"/>
</dbReference>
<dbReference type="EMBL" id="SNRX01000001">
    <property type="protein sequence ID" value="KAA6303683.1"/>
    <property type="molecule type" value="Genomic_DNA"/>
</dbReference>
<keyword evidence="5 6" id="KW-0694">RNA-binding</keyword>
<dbReference type="PROSITE" id="PS51686">
    <property type="entry name" value="SAM_MT_RSMB_NOP"/>
    <property type="match status" value="1"/>
</dbReference>
<feature type="binding site" evidence="6">
    <location>
        <begin position="108"/>
        <end position="114"/>
    </location>
    <ligand>
        <name>S-adenosyl-L-methionine</name>
        <dbReference type="ChEBI" id="CHEBI:59789"/>
    </ligand>
</feature>
<evidence type="ECO:0000313" key="8">
    <source>
        <dbReference type="EMBL" id="KAA6303683.1"/>
    </source>
</evidence>
<name>A0A5M8P5E8_9BACT</name>
<dbReference type="Proteomes" id="UP000324575">
    <property type="component" value="Unassembled WGS sequence"/>
</dbReference>
<keyword evidence="3 6" id="KW-0808">Transferase</keyword>